<dbReference type="InterPro" id="IPR001611">
    <property type="entry name" value="Leu-rich_rpt"/>
</dbReference>
<dbReference type="PROSITE" id="PS51450">
    <property type="entry name" value="LRR"/>
    <property type="match status" value="10"/>
</dbReference>
<dbReference type="InterPro" id="IPR003591">
    <property type="entry name" value="Leu-rich_rpt_typical-subtyp"/>
</dbReference>
<name>A0A3E1NSN2_9BACT</name>
<dbReference type="SUPFAM" id="SSF52540">
    <property type="entry name" value="P-loop containing nucleoside triphosphate hydrolases"/>
    <property type="match status" value="1"/>
</dbReference>
<dbReference type="Gene3D" id="3.40.50.10140">
    <property type="entry name" value="Toll/interleukin-1 receptor homology (TIR) domain"/>
    <property type="match status" value="1"/>
</dbReference>
<dbReference type="InterPro" id="IPR050836">
    <property type="entry name" value="SDS22/Internalin_LRR"/>
</dbReference>
<dbReference type="GO" id="GO:0007165">
    <property type="term" value="P:signal transduction"/>
    <property type="evidence" value="ECO:0007669"/>
    <property type="project" value="InterPro"/>
</dbReference>
<dbReference type="Gene3D" id="3.80.10.10">
    <property type="entry name" value="Ribonuclease Inhibitor"/>
    <property type="match status" value="3"/>
</dbReference>
<dbReference type="InterPro" id="IPR000157">
    <property type="entry name" value="TIR_dom"/>
</dbReference>
<dbReference type="PANTHER" id="PTHR46652:SF3">
    <property type="entry name" value="LEUCINE-RICH REPEAT-CONTAINING PROTEIN 9"/>
    <property type="match status" value="1"/>
</dbReference>
<keyword evidence="5" id="KW-1185">Reference proteome</keyword>
<dbReference type="RefSeq" id="WP_116857273.1">
    <property type="nucleotide sequence ID" value="NZ_QTJV01000017.1"/>
</dbReference>
<dbReference type="SUPFAM" id="SSF52200">
    <property type="entry name" value="Toll/Interleukin receptor TIR domain"/>
    <property type="match status" value="1"/>
</dbReference>
<dbReference type="OrthoDB" id="1148122at2"/>
<accession>A0A3E1NSN2</accession>
<reference evidence="4 5" key="1">
    <citation type="submission" date="2018-08" db="EMBL/GenBank/DDBJ databases">
        <title>Chitinophaga sp. K20C18050901, a novel bacterium isolated from forest soil.</title>
        <authorList>
            <person name="Wang C."/>
        </authorList>
    </citation>
    <scope>NUCLEOTIDE SEQUENCE [LARGE SCALE GENOMIC DNA]</scope>
    <source>
        <strain evidence="4 5">K20C18050901</strain>
    </source>
</reference>
<dbReference type="SMART" id="SM00364">
    <property type="entry name" value="LRR_BAC"/>
    <property type="match status" value="6"/>
</dbReference>
<keyword evidence="2" id="KW-0677">Repeat</keyword>
<dbReference type="InterPro" id="IPR027417">
    <property type="entry name" value="P-loop_NTPase"/>
</dbReference>
<dbReference type="Proteomes" id="UP000261174">
    <property type="component" value="Unassembled WGS sequence"/>
</dbReference>
<dbReference type="SMART" id="SM00365">
    <property type="entry name" value="LRR_SD22"/>
    <property type="match status" value="12"/>
</dbReference>
<dbReference type="Pfam" id="PF13676">
    <property type="entry name" value="TIR_2"/>
    <property type="match status" value="1"/>
</dbReference>
<dbReference type="Gene3D" id="1.10.10.10">
    <property type="entry name" value="Winged helix-like DNA-binding domain superfamily/Winged helix DNA-binding domain"/>
    <property type="match status" value="1"/>
</dbReference>
<sequence length="1390" mass="160103">MADIVARLERCLANQETVLNLGNCGLCDDDFSYTGDLGRLLAQCTHVKTLILSNYYYDWILHESPVLGFNARYIYHQRDNSWEKGFKNPRWREPIDYFPIPTFRPLVAIGAGGKTDNHLECIPAVIACLPNLEVLVCGGTRFKKWEIDSLAPLQGLDKLKTLILSNNSIKEADWLHWFPQLEKLDLSNNQIDHLYKVAGHSSLEYLDLSNNELPHAYEINKFPNLRWLSLANNRLETMDGVNNLPLLQVLDLSTNAISDFKPFEWNVLLEKLNFSNNLISQLDYLGEVPRLKCLFGRCNRIKQIKGINNLRQLQVLDLSHNMIAQLPASFKGLKALEILDLSNNYLQVLTNIFNLPKLRLINVSTNYINRMDCRADCPSLEELNLNNNRLSGLKVLPHFRNLKKLYARENDIEEVVCGNNTGLTEVILSNNKIRSLRFVTACLNLVYLEVDKNRISTLNELGYHPNLCVLYAEGNCLSGELSMQHLPGLQLVDVSSNNILQVSGITGLPHLKSINLEYNIIEDIGVWEELPALQSVNLRGNRIRDLVGRFGLLPALKMLEASRNQISAIPDLQLFPQLKRLILSTNKIHKLDKLVPHPSLKEVRLDQNNIVLIADTTFLFNFYKLDLSNNPLSRIIGFSNLLKKEKGIYIREIEGTGLEIKWFGKNLFLPSFPFNIPKEIGGGDSDNIKSWIIAMDEGGVVNTEVRVVLLGNGETGKTALSYYYRNGRFYKKNDRTHGIYINKWEVNLDNLPKGINDQLRSILQQNFKAEDAPEIKSIIINLWDFGGQEFYHATHRLFMSKDILYLVLWNKDTPALKEGKKKKKEEDLPVDYWIKNIQHYAPGSSILLVQNKADNEYAVDNDTSFKICRYNEASPNSVIQYILDMETLKEGILKKVATLPNFARYIPKVYDDIKFVIENSGRHFISFAEYEEICQETDYSVTKIMSDPHQRYTLLRYLDNIGTVVYFRYHEPMEDEFLKDYVFTNPKWLVTMIYEILGDDEQQYEFDSAHVEKIVAPYRLSADIWIKIMRNAGLIFEVISKSGPRYIIPQYLPDKCKDQTAYEFAMLFKHMPHSFTLRYPHFMSESNFLRLISHYGSEHVNHLYWRKGLVFFRNGKTVFIACNIEKRVIRVSVQDNDSSIVKDILERIQLIDPVEGLEVSIDEERFVILSTLKTKNMAGKLEIDATNGETLAIKDFNYLFKIQPFEKQRTVQTKKKIRIFVAYSGKDGLLQELLIEGLKDYLSARAGCEFEFWSDKAIDMGTDWKAITKEHILKADVALVLVSPGFVSSPYIQKEELGEFLMRMTNEGLLILPVLIRNYDFVSFEKLSGLQFFKAYYNEYGYNAPVYRTKFMPFDVLAENDNTANNVLNDYYKNLADMIFSAVSNHFSVR</sequence>
<dbReference type="Gene3D" id="3.40.50.300">
    <property type="entry name" value="P-loop containing nucleotide triphosphate hydrolases"/>
    <property type="match status" value="1"/>
</dbReference>
<dbReference type="SMART" id="SM00369">
    <property type="entry name" value="LRR_TYP"/>
    <property type="match status" value="11"/>
</dbReference>
<dbReference type="Pfam" id="PF13855">
    <property type="entry name" value="LRR_8"/>
    <property type="match status" value="3"/>
</dbReference>
<dbReference type="PRINTS" id="PR00019">
    <property type="entry name" value="LEURICHRPT"/>
</dbReference>
<dbReference type="SUPFAM" id="SSF52058">
    <property type="entry name" value="L domain-like"/>
    <property type="match status" value="3"/>
</dbReference>
<dbReference type="InterPro" id="IPR036388">
    <property type="entry name" value="WH-like_DNA-bd_sf"/>
</dbReference>
<dbReference type="PANTHER" id="PTHR46652">
    <property type="entry name" value="LEUCINE-RICH REPEAT AND IQ DOMAIN-CONTAINING PROTEIN 1-RELATED"/>
    <property type="match status" value="1"/>
</dbReference>
<evidence type="ECO:0000313" key="4">
    <source>
        <dbReference type="EMBL" id="RFM30959.1"/>
    </source>
</evidence>
<dbReference type="PRINTS" id="PR00449">
    <property type="entry name" value="RASTRNSFRMNG"/>
</dbReference>
<gene>
    <name evidence="4" type="ORF">DXN04_30815</name>
</gene>
<dbReference type="Pfam" id="PF08477">
    <property type="entry name" value="Roc"/>
    <property type="match status" value="1"/>
</dbReference>
<organism evidence="4 5">
    <name type="scientific">Chitinophaga silvisoli</name>
    <dbReference type="NCBI Taxonomy" id="2291814"/>
    <lineage>
        <taxon>Bacteria</taxon>
        <taxon>Pseudomonadati</taxon>
        <taxon>Bacteroidota</taxon>
        <taxon>Chitinophagia</taxon>
        <taxon>Chitinophagales</taxon>
        <taxon>Chitinophagaceae</taxon>
        <taxon>Chitinophaga</taxon>
    </lineage>
</organism>
<comment type="caution">
    <text evidence="4">The sequence shown here is derived from an EMBL/GenBank/DDBJ whole genome shotgun (WGS) entry which is preliminary data.</text>
</comment>
<protein>
    <submittedName>
        <fullName evidence="4">TIR domain-containing protein</fullName>
    </submittedName>
</protein>
<feature type="domain" description="TIR" evidence="3">
    <location>
        <begin position="1215"/>
        <end position="1353"/>
    </location>
</feature>
<evidence type="ECO:0000313" key="5">
    <source>
        <dbReference type="Proteomes" id="UP000261174"/>
    </source>
</evidence>
<evidence type="ECO:0000259" key="3">
    <source>
        <dbReference type="PROSITE" id="PS50104"/>
    </source>
</evidence>
<evidence type="ECO:0000256" key="2">
    <source>
        <dbReference type="ARBA" id="ARBA00022737"/>
    </source>
</evidence>
<proteinExistence type="predicted"/>
<dbReference type="InterPro" id="IPR032171">
    <property type="entry name" value="COR-A"/>
</dbReference>
<dbReference type="EMBL" id="QTJV01000017">
    <property type="protein sequence ID" value="RFM30959.1"/>
    <property type="molecule type" value="Genomic_DNA"/>
</dbReference>
<dbReference type="PROSITE" id="PS50104">
    <property type="entry name" value="TIR"/>
    <property type="match status" value="1"/>
</dbReference>
<dbReference type="InterPro" id="IPR035897">
    <property type="entry name" value="Toll_tir_struct_dom_sf"/>
</dbReference>
<keyword evidence="1" id="KW-0433">Leucine-rich repeat</keyword>
<evidence type="ECO:0000256" key="1">
    <source>
        <dbReference type="ARBA" id="ARBA00022614"/>
    </source>
</evidence>
<dbReference type="InterPro" id="IPR032675">
    <property type="entry name" value="LRR_dom_sf"/>
</dbReference>
<dbReference type="Pfam" id="PF16095">
    <property type="entry name" value="COR-A"/>
    <property type="match status" value="1"/>
</dbReference>